<protein>
    <submittedName>
        <fullName evidence="2">Acyl carrier protein</fullName>
    </submittedName>
</protein>
<dbReference type="InterPro" id="IPR036736">
    <property type="entry name" value="ACP-like_sf"/>
</dbReference>
<proteinExistence type="predicted"/>
<dbReference type="PROSITE" id="PS50075">
    <property type="entry name" value="CARRIER"/>
    <property type="match status" value="1"/>
</dbReference>
<organism evidence="2 3">
    <name type="scientific">Actinokineospora soli</name>
    <dbReference type="NCBI Taxonomy" id="1048753"/>
    <lineage>
        <taxon>Bacteria</taxon>
        <taxon>Bacillati</taxon>
        <taxon>Actinomycetota</taxon>
        <taxon>Actinomycetes</taxon>
        <taxon>Pseudonocardiales</taxon>
        <taxon>Pseudonocardiaceae</taxon>
        <taxon>Actinokineospora</taxon>
    </lineage>
</organism>
<comment type="caution">
    <text evidence="2">The sequence shown here is derived from an EMBL/GenBank/DDBJ whole genome shotgun (WGS) entry which is preliminary data.</text>
</comment>
<evidence type="ECO:0000313" key="3">
    <source>
        <dbReference type="Proteomes" id="UP001596512"/>
    </source>
</evidence>
<dbReference type="EMBL" id="JBHTEY010000004">
    <property type="protein sequence ID" value="MFC7617761.1"/>
    <property type="molecule type" value="Genomic_DNA"/>
</dbReference>
<evidence type="ECO:0000313" key="2">
    <source>
        <dbReference type="EMBL" id="MFC7617761.1"/>
    </source>
</evidence>
<dbReference type="Proteomes" id="UP001596512">
    <property type="component" value="Unassembled WGS sequence"/>
</dbReference>
<gene>
    <name evidence="2" type="ORF">ACFQV2_34530</name>
</gene>
<dbReference type="SUPFAM" id="SSF47336">
    <property type="entry name" value="ACP-like"/>
    <property type="match status" value="1"/>
</dbReference>
<reference evidence="3" key="1">
    <citation type="journal article" date="2019" name="Int. J. Syst. Evol. Microbiol.">
        <title>The Global Catalogue of Microorganisms (GCM) 10K type strain sequencing project: providing services to taxonomists for standard genome sequencing and annotation.</title>
        <authorList>
            <consortium name="The Broad Institute Genomics Platform"/>
            <consortium name="The Broad Institute Genome Sequencing Center for Infectious Disease"/>
            <person name="Wu L."/>
            <person name="Ma J."/>
        </authorList>
    </citation>
    <scope>NUCLEOTIDE SEQUENCE [LARGE SCALE GENOMIC DNA]</scope>
    <source>
        <strain evidence="3">JCM 17695</strain>
    </source>
</reference>
<evidence type="ECO:0000259" key="1">
    <source>
        <dbReference type="PROSITE" id="PS50075"/>
    </source>
</evidence>
<name>A0ABW2TWB8_9PSEU</name>
<sequence>MFETLKNILVDKLKVSPDQVVPEATKEDVELDSLAVVELSLVLEKELGLKISDDELMELETVGEIVALMEQRSAGSVTV</sequence>
<accession>A0ABW2TWB8</accession>
<feature type="domain" description="Carrier" evidence="1">
    <location>
        <begin position="1"/>
        <end position="73"/>
    </location>
</feature>
<keyword evidence="3" id="KW-1185">Reference proteome</keyword>
<dbReference type="Gene3D" id="1.10.1200.10">
    <property type="entry name" value="ACP-like"/>
    <property type="match status" value="1"/>
</dbReference>
<dbReference type="InterPro" id="IPR009081">
    <property type="entry name" value="PP-bd_ACP"/>
</dbReference>
<dbReference type="Pfam" id="PF00550">
    <property type="entry name" value="PP-binding"/>
    <property type="match status" value="1"/>
</dbReference>